<accession>A0A520N0P0</accession>
<dbReference type="GO" id="GO:0050511">
    <property type="term" value="F:undecaprenyldiphospho-muramoylpentapeptide beta-N-acetylglucosaminyltransferase activity"/>
    <property type="evidence" value="ECO:0007669"/>
    <property type="project" value="UniProtKB-UniRule"/>
</dbReference>
<keyword evidence="8 10" id="KW-0131">Cell cycle</keyword>
<reference evidence="13 14" key="1">
    <citation type="submission" date="2019-02" db="EMBL/GenBank/DDBJ databases">
        <title>Prokaryotic population dynamics and viral predation in marine succession experiment using metagenomics: the confinement effect.</title>
        <authorList>
            <person name="Haro-Moreno J.M."/>
            <person name="Rodriguez-Valera F."/>
            <person name="Lopez-Perez M."/>
        </authorList>
    </citation>
    <scope>NUCLEOTIDE SEQUENCE [LARGE SCALE GENOMIC DNA]</scope>
    <source>
        <strain evidence="13">MED-G162</strain>
    </source>
</reference>
<feature type="binding site" evidence="10">
    <location>
        <position position="122"/>
    </location>
    <ligand>
        <name>UDP-N-acetyl-alpha-D-glucosamine</name>
        <dbReference type="ChEBI" id="CHEBI:57705"/>
    </ligand>
</feature>
<dbReference type="GO" id="GO:0005975">
    <property type="term" value="P:carbohydrate metabolic process"/>
    <property type="evidence" value="ECO:0007669"/>
    <property type="project" value="InterPro"/>
</dbReference>
<dbReference type="EMBL" id="SHBH01000005">
    <property type="protein sequence ID" value="RZO27052.1"/>
    <property type="molecule type" value="Genomic_DNA"/>
</dbReference>
<feature type="binding site" evidence="10">
    <location>
        <begin position="10"/>
        <end position="12"/>
    </location>
    <ligand>
        <name>UDP-N-acetyl-alpha-D-glucosamine</name>
        <dbReference type="ChEBI" id="CHEBI:57705"/>
    </ligand>
</feature>
<feature type="domain" description="Glycosyltransferase family 28 N-terminal" evidence="11">
    <location>
        <begin position="7"/>
        <end position="136"/>
    </location>
</feature>
<dbReference type="AlphaFoldDB" id="A0A520N0P0"/>
<evidence type="ECO:0000256" key="3">
    <source>
        <dbReference type="ARBA" id="ARBA00022676"/>
    </source>
</evidence>
<feature type="binding site" evidence="10">
    <location>
        <position position="184"/>
    </location>
    <ligand>
        <name>UDP-N-acetyl-alpha-D-glucosamine</name>
        <dbReference type="ChEBI" id="CHEBI:57705"/>
    </ligand>
</feature>
<evidence type="ECO:0000256" key="8">
    <source>
        <dbReference type="ARBA" id="ARBA00023306"/>
    </source>
</evidence>
<dbReference type="GO" id="GO:0051991">
    <property type="term" value="F:UDP-N-acetyl-D-glucosamine:N-acetylmuramoyl-L-alanyl-D-glutamyl-meso-2,6-diaminopimelyl-D-alanyl-D-alanine-diphosphoundecaprenol 4-beta-N-acetylglucosaminlytransferase activity"/>
    <property type="evidence" value="ECO:0007669"/>
    <property type="project" value="RHEA"/>
</dbReference>
<dbReference type="Pfam" id="PF04101">
    <property type="entry name" value="Glyco_tran_28_C"/>
    <property type="match status" value="1"/>
</dbReference>
<dbReference type="Gene3D" id="3.40.50.2000">
    <property type="entry name" value="Glycogen Phosphorylase B"/>
    <property type="match status" value="2"/>
</dbReference>
<comment type="pathway">
    <text evidence="10">Cell wall biogenesis; peptidoglycan biosynthesis.</text>
</comment>
<name>A0A520N0P0_9GAMM</name>
<dbReference type="Proteomes" id="UP000319384">
    <property type="component" value="Unassembled WGS sequence"/>
</dbReference>
<evidence type="ECO:0000259" key="11">
    <source>
        <dbReference type="Pfam" id="PF03033"/>
    </source>
</evidence>
<keyword evidence="6 10" id="KW-0573">Peptidoglycan synthesis</keyword>
<proteinExistence type="inferred from homology"/>
<keyword evidence="2 10" id="KW-0132">Cell division</keyword>
<evidence type="ECO:0000256" key="2">
    <source>
        <dbReference type="ARBA" id="ARBA00022618"/>
    </source>
</evidence>
<evidence type="ECO:0000256" key="1">
    <source>
        <dbReference type="ARBA" id="ARBA00022475"/>
    </source>
</evidence>
<gene>
    <name evidence="10 13" type="primary">murG</name>
    <name evidence="13" type="ORF">EVA95_01100</name>
</gene>
<dbReference type="InterPro" id="IPR006009">
    <property type="entry name" value="GlcNAc_MurG"/>
</dbReference>
<evidence type="ECO:0000256" key="6">
    <source>
        <dbReference type="ARBA" id="ARBA00022984"/>
    </source>
</evidence>
<feature type="binding site" evidence="10">
    <location>
        <position position="159"/>
    </location>
    <ligand>
        <name>UDP-N-acetyl-alpha-D-glucosamine</name>
        <dbReference type="ChEBI" id="CHEBI:57705"/>
    </ligand>
</feature>
<comment type="catalytic activity">
    <reaction evidence="10">
        <text>di-trans,octa-cis-undecaprenyl diphospho-N-acetyl-alpha-D-muramoyl-L-alanyl-D-glutamyl-meso-2,6-diaminopimeloyl-D-alanyl-D-alanine + UDP-N-acetyl-alpha-D-glucosamine = di-trans,octa-cis-undecaprenyl diphospho-[N-acetyl-alpha-D-glucosaminyl-(1-&gt;4)]-N-acetyl-alpha-D-muramoyl-L-alanyl-D-glutamyl-meso-2,6-diaminopimeloyl-D-alanyl-D-alanine + UDP + H(+)</text>
        <dbReference type="Rhea" id="RHEA:31227"/>
        <dbReference type="ChEBI" id="CHEBI:15378"/>
        <dbReference type="ChEBI" id="CHEBI:57705"/>
        <dbReference type="ChEBI" id="CHEBI:58223"/>
        <dbReference type="ChEBI" id="CHEBI:61387"/>
        <dbReference type="ChEBI" id="CHEBI:61388"/>
        <dbReference type="EC" id="2.4.1.227"/>
    </reaction>
</comment>
<feature type="binding site" evidence="10">
    <location>
        <position position="281"/>
    </location>
    <ligand>
        <name>UDP-N-acetyl-alpha-D-glucosamine</name>
        <dbReference type="ChEBI" id="CHEBI:57705"/>
    </ligand>
</feature>
<dbReference type="Pfam" id="PF03033">
    <property type="entry name" value="Glyco_transf_28"/>
    <property type="match status" value="1"/>
</dbReference>
<evidence type="ECO:0000256" key="9">
    <source>
        <dbReference type="ARBA" id="ARBA00023316"/>
    </source>
</evidence>
<comment type="subcellular location">
    <subcellularLocation>
        <location evidence="10">Cell membrane</location>
        <topology evidence="10">Peripheral membrane protein</topology>
        <orientation evidence="10">Cytoplasmic side</orientation>
    </subcellularLocation>
</comment>
<keyword evidence="3 10" id="KW-0328">Glycosyltransferase</keyword>
<dbReference type="EC" id="2.4.1.227" evidence="10"/>
<dbReference type="PANTHER" id="PTHR21015">
    <property type="entry name" value="UDP-N-ACETYLGLUCOSAMINE--N-ACETYLMURAMYL-(PENTAPEPTIDE) PYROPHOSPHORYL-UNDECAPRENOL N-ACETYLGLUCOSAMINE TRANSFERASE 1"/>
    <property type="match status" value="1"/>
</dbReference>
<dbReference type="GO" id="GO:0009252">
    <property type="term" value="P:peptidoglycan biosynthetic process"/>
    <property type="evidence" value="ECO:0007669"/>
    <property type="project" value="UniProtKB-UniRule"/>
</dbReference>
<dbReference type="GO" id="GO:0008360">
    <property type="term" value="P:regulation of cell shape"/>
    <property type="evidence" value="ECO:0007669"/>
    <property type="project" value="UniProtKB-KW"/>
</dbReference>
<dbReference type="InterPro" id="IPR007235">
    <property type="entry name" value="Glyco_trans_28_C"/>
</dbReference>
<keyword evidence="1 10" id="KW-1003">Cell membrane</keyword>
<dbReference type="PANTHER" id="PTHR21015:SF22">
    <property type="entry name" value="GLYCOSYLTRANSFERASE"/>
    <property type="match status" value="1"/>
</dbReference>
<protein>
    <recommendedName>
        <fullName evidence="10">UDP-N-acetylglucosamine--N-acetylmuramyl-(pentapeptide) pyrophosphoryl-undecaprenol N-acetylglucosamine transferase</fullName>
        <ecNumber evidence="10">2.4.1.227</ecNumber>
    </recommendedName>
    <alternativeName>
        <fullName evidence="10">Undecaprenyl-PP-MurNAc-pentapeptide-UDPGlcNAc GlcNAc transferase</fullName>
    </alternativeName>
</protein>
<dbReference type="CDD" id="cd03785">
    <property type="entry name" value="GT28_MurG"/>
    <property type="match status" value="1"/>
</dbReference>
<evidence type="ECO:0000256" key="4">
    <source>
        <dbReference type="ARBA" id="ARBA00022679"/>
    </source>
</evidence>
<dbReference type="GO" id="GO:0071555">
    <property type="term" value="P:cell wall organization"/>
    <property type="evidence" value="ECO:0007669"/>
    <property type="project" value="UniProtKB-KW"/>
</dbReference>
<keyword evidence="4 10" id="KW-0808">Transferase</keyword>
<organism evidence="13 14">
    <name type="scientific">SAR86 cluster bacterium</name>
    <dbReference type="NCBI Taxonomy" id="2030880"/>
    <lineage>
        <taxon>Bacteria</taxon>
        <taxon>Pseudomonadati</taxon>
        <taxon>Pseudomonadota</taxon>
        <taxon>Gammaproteobacteria</taxon>
        <taxon>SAR86 cluster</taxon>
    </lineage>
</organism>
<evidence type="ECO:0000256" key="10">
    <source>
        <dbReference type="HAMAP-Rule" id="MF_00033"/>
    </source>
</evidence>
<evidence type="ECO:0000259" key="12">
    <source>
        <dbReference type="Pfam" id="PF04101"/>
    </source>
</evidence>
<evidence type="ECO:0000313" key="14">
    <source>
        <dbReference type="Proteomes" id="UP000319384"/>
    </source>
</evidence>
<feature type="domain" description="Glycosyl transferase family 28 C-terminal" evidence="12">
    <location>
        <begin position="178"/>
        <end position="327"/>
    </location>
</feature>
<evidence type="ECO:0000256" key="5">
    <source>
        <dbReference type="ARBA" id="ARBA00022960"/>
    </source>
</evidence>
<dbReference type="NCBIfam" id="TIGR01133">
    <property type="entry name" value="murG"/>
    <property type="match status" value="1"/>
</dbReference>
<dbReference type="GO" id="GO:0005886">
    <property type="term" value="C:plasma membrane"/>
    <property type="evidence" value="ECO:0007669"/>
    <property type="project" value="UniProtKB-SubCell"/>
</dbReference>
<dbReference type="InterPro" id="IPR004276">
    <property type="entry name" value="GlycoTrans_28_N"/>
</dbReference>
<comment type="caution">
    <text evidence="10">Lacks conserved residue(s) required for the propagation of feature annotation.</text>
</comment>
<dbReference type="HAMAP" id="MF_00033">
    <property type="entry name" value="MurG"/>
    <property type="match status" value="1"/>
</dbReference>
<sequence length="347" mass="39254">MKFLIVAAKTGGHVFPAVAIANKLIRNNHKIVLIGTDSEIEKKAYEKFDSQFYQLSIEGFRGKNLYRQFLVILQVFTNIFRVLKIIKKEKINGMIGFGGFISVPSGIACWIKNIPIFIHEQNAVMGSANKLLSNFSKINFLGFKIDKLNNSVLTGNPIRDSFFNIKNGNKSEDKKIKIYITGGSQGANYINENIPVALKSFPSNIEIKHQCGINHLRKVKTYYDSMNIHVEVSEFYDNPENVIKWSDFVISRAGALSLSEIISLGRGVLMIPLSNAIDNHQVENAKNIQDINLGIMHEEKDGLESLIAKIKDIIESKKFIDWKDSKSMLHMNASKTIVNHVENYFNR</sequence>
<evidence type="ECO:0000313" key="13">
    <source>
        <dbReference type="EMBL" id="RZO27052.1"/>
    </source>
</evidence>
<keyword evidence="7 10" id="KW-0472">Membrane</keyword>
<comment type="similarity">
    <text evidence="10">Belongs to the glycosyltransferase 28 family. MurG subfamily.</text>
</comment>
<dbReference type="UniPathway" id="UPA00219"/>
<comment type="caution">
    <text evidence="13">The sequence shown here is derived from an EMBL/GenBank/DDBJ whole genome shotgun (WGS) entry which is preliminary data.</text>
</comment>
<comment type="function">
    <text evidence="10">Cell wall formation. Catalyzes the transfer of a GlcNAc subunit on undecaprenyl-pyrophosphoryl-MurNAc-pentapeptide (lipid intermediate I) to form undecaprenyl-pyrophosphoryl-MurNAc-(pentapeptide)GlcNAc (lipid intermediate II).</text>
</comment>
<dbReference type="SUPFAM" id="SSF53756">
    <property type="entry name" value="UDP-Glycosyltransferase/glycogen phosphorylase"/>
    <property type="match status" value="1"/>
</dbReference>
<keyword evidence="5 10" id="KW-0133">Cell shape</keyword>
<evidence type="ECO:0000256" key="7">
    <source>
        <dbReference type="ARBA" id="ARBA00023136"/>
    </source>
</evidence>
<dbReference type="GO" id="GO:0051301">
    <property type="term" value="P:cell division"/>
    <property type="evidence" value="ECO:0007669"/>
    <property type="project" value="UniProtKB-KW"/>
</dbReference>
<keyword evidence="9 10" id="KW-0961">Cell wall biogenesis/degradation</keyword>